<dbReference type="GeneID" id="725359"/>
<accession>A0A8B7KI02</accession>
<dbReference type="AlphaFoldDB" id="A0A7M7M0G9"/>
<evidence type="ECO:0000256" key="13">
    <source>
        <dbReference type="SAM" id="Phobius"/>
    </source>
</evidence>
<keyword evidence="4 12" id="KW-0894">Sodium channel</keyword>
<evidence type="ECO:0000256" key="11">
    <source>
        <dbReference type="ARBA" id="ARBA00023303"/>
    </source>
</evidence>
<evidence type="ECO:0000256" key="1">
    <source>
        <dbReference type="ARBA" id="ARBA00004141"/>
    </source>
</evidence>
<dbReference type="GO" id="GO:0005886">
    <property type="term" value="C:plasma membrane"/>
    <property type="evidence" value="ECO:0007669"/>
    <property type="project" value="TreeGrafter"/>
</dbReference>
<evidence type="ECO:0000313" key="16">
    <source>
        <dbReference type="RefSeq" id="XP_016766963.1"/>
    </source>
</evidence>
<evidence type="ECO:0000313" key="14">
    <source>
        <dbReference type="EnsemblMetazoa" id="XP_016766963"/>
    </source>
</evidence>
<dbReference type="GO" id="GO:0015280">
    <property type="term" value="F:ligand-gated sodium channel activity"/>
    <property type="evidence" value="ECO:0007669"/>
    <property type="project" value="TreeGrafter"/>
</dbReference>
<dbReference type="Proteomes" id="UP000005203">
    <property type="component" value="Linkage group LG3"/>
</dbReference>
<name>A0A7M7M0G9_APIME</name>
<dbReference type="InterPro" id="IPR001873">
    <property type="entry name" value="ENaC"/>
</dbReference>
<accession>A0A7M7M0G9</accession>
<keyword evidence="10 12" id="KW-0739">Sodium transport</keyword>
<dbReference type="PANTHER" id="PTHR11690">
    <property type="entry name" value="AMILORIDE-SENSITIVE SODIUM CHANNEL-RELATED"/>
    <property type="match status" value="1"/>
</dbReference>
<evidence type="ECO:0000256" key="6">
    <source>
        <dbReference type="ARBA" id="ARBA00022989"/>
    </source>
</evidence>
<evidence type="ECO:0000256" key="9">
    <source>
        <dbReference type="ARBA" id="ARBA00023136"/>
    </source>
</evidence>
<evidence type="ECO:0000256" key="7">
    <source>
        <dbReference type="ARBA" id="ARBA00023053"/>
    </source>
</evidence>
<reference evidence="14" key="1">
    <citation type="submission" date="2021-01" db="UniProtKB">
        <authorList>
            <consortium name="EnsemblMetazoa"/>
        </authorList>
    </citation>
    <scope>IDENTIFICATION</scope>
    <source>
        <strain evidence="14">DH4</strain>
    </source>
</reference>
<evidence type="ECO:0000256" key="3">
    <source>
        <dbReference type="ARBA" id="ARBA00022448"/>
    </source>
</evidence>
<sequence>MIKDVLINYIQYPIALTAETTYVDWQIPFPAIAFCITSTPKLKRYFILNPGSFTDAPRKAFKYSSEELLSFYEETRIPCKEFFAECSWNNIKFDCCTKFQELRKTGVGYCLAINTFHLKKFDKSNVHFFVNRTVKYGDLIIDISVDARMKQHLYNGFTVYFLNNLQLPIFKSLSHVILKIGHITRVGFTMEDTFNEDGVKKIAIEHRGCRFPDEKRAYNLFDIYSRDSCYVEVIIERMIKLCGCVNFYYFVPQGIRVCNSTEMSCIYANKMSFNMQSLMDECVPDCEGTSLAVEQLLESYKYDPLGEKYTRLQFTLLSHPMIRYRRYVVNDLLNVTVSVGSAIGLFMGASILSIFEIPYWLFIRRDKIK</sequence>
<comment type="subcellular location">
    <subcellularLocation>
        <location evidence="1">Membrane</location>
        <topology evidence="1">Multi-pass membrane protein</topology>
    </subcellularLocation>
</comment>
<evidence type="ECO:0000256" key="2">
    <source>
        <dbReference type="ARBA" id="ARBA00007193"/>
    </source>
</evidence>
<keyword evidence="7" id="KW-0915">Sodium</keyword>
<protein>
    <submittedName>
        <fullName evidence="16">Uncharacterized protein LOC725359</fullName>
    </submittedName>
</protein>
<dbReference type="RefSeq" id="XP_016766963.1">
    <property type="nucleotide sequence ID" value="XM_016911474.2"/>
</dbReference>
<keyword evidence="8 12" id="KW-0406">Ion transport</keyword>
<comment type="similarity">
    <text evidence="2 12">Belongs to the amiloride-sensitive sodium channel (TC 1.A.6) family.</text>
</comment>
<keyword evidence="15" id="KW-1185">Reference proteome</keyword>
<evidence type="ECO:0000256" key="4">
    <source>
        <dbReference type="ARBA" id="ARBA00022461"/>
    </source>
</evidence>
<dbReference type="KEGG" id="ame:725359"/>
<evidence type="ECO:0000313" key="15">
    <source>
        <dbReference type="Proteomes" id="UP000005203"/>
    </source>
</evidence>
<dbReference type="Gene3D" id="1.10.287.770">
    <property type="entry name" value="YojJ-like"/>
    <property type="match status" value="1"/>
</dbReference>
<dbReference type="Gene3D" id="1.10.287.820">
    <property type="entry name" value="Acid-sensing ion channel domain"/>
    <property type="match status" value="1"/>
</dbReference>
<proteinExistence type="inferred from homology"/>
<reference evidence="16" key="2">
    <citation type="submission" date="2025-04" db="UniProtKB">
        <authorList>
            <consortium name="RefSeq"/>
        </authorList>
    </citation>
    <scope>IDENTIFICATION</scope>
    <source>
        <strain evidence="16">DH4</strain>
        <tissue evidence="16">Whole body</tissue>
    </source>
</reference>
<dbReference type="EnsemblMetazoa" id="XM_016911474">
    <property type="protein sequence ID" value="XP_016766963"/>
    <property type="gene ID" value="LOC725359"/>
</dbReference>
<dbReference type="OrthoDB" id="5874059at2759"/>
<evidence type="ECO:0000256" key="5">
    <source>
        <dbReference type="ARBA" id="ARBA00022692"/>
    </source>
</evidence>
<keyword evidence="3 12" id="KW-0813">Transport</keyword>
<keyword evidence="5 12" id="KW-0812">Transmembrane</keyword>
<feature type="transmembrane region" description="Helical" evidence="13">
    <location>
        <begin position="342"/>
        <end position="363"/>
    </location>
</feature>
<gene>
    <name evidence="16" type="primary">LOC725359</name>
</gene>
<evidence type="ECO:0000256" key="8">
    <source>
        <dbReference type="ARBA" id="ARBA00023065"/>
    </source>
</evidence>
<keyword evidence="9 13" id="KW-0472">Membrane</keyword>
<dbReference type="Pfam" id="PF00858">
    <property type="entry name" value="ASC"/>
    <property type="match status" value="1"/>
</dbReference>
<dbReference type="PANTHER" id="PTHR11690:SF175">
    <property type="entry name" value="PICKPOCKET 13-RELATED"/>
    <property type="match status" value="1"/>
</dbReference>
<keyword evidence="11 12" id="KW-0407">Ion channel</keyword>
<keyword evidence="6 13" id="KW-1133">Transmembrane helix</keyword>
<evidence type="ECO:0000256" key="10">
    <source>
        <dbReference type="ARBA" id="ARBA00023201"/>
    </source>
</evidence>
<organism evidence="14">
    <name type="scientific">Apis mellifera</name>
    <name type="common">Honeybee</name>
    <dbReference type="NCBI Taxonomy" id="7460"/>
    <lineage>
        <taxon>Eukaryota</taxon>
        <taxon>Metazoa</taxon>
        <taxon>Ecdysozoa</taxon>
        <taxon>Arthropoda</taxon>
        <taxon>Hexapoda</taxon>
        <taxon>Insecta</taxon>
        <taxon>Pterygota</taxon>
        <taxon>Neoptera</taxon>
        <taxon>Endopterygota</taxon>
        <taxon>Hymenoptera</taxon>
        <taxon>Apocrita</taxon>
        <taxon>Aculeata</taxon>
        <taxon>Apoidea</taxon>
        <taxon>Anthophila</taxon>
        <taxon>Apidae</taxon>
        <taxon>Apis</taxon>
    </lineage>
</organism>
<evidence type="ECO:0000256" key="12">
    <source>
        <dbReference type="RuleBase" id="RU000679"/>
    </source>
</evidence>